<evidence type="ECO:0000313" key="1">
    <source>
        <dbReference type="EMBL" id="AMN31348.1"/>
    </source>
</evidence>
<name>A0A140GS39_CLOPF</name>
<dbReference type="Proteomes" id="UP000070260">
    <property type="component" value="Plasmid pJFP838A"/>
</dbReference>
<dbReference type="SUPFAM" id="SSF55874">
    <property type="entry name" value="ATPase domain of HSP90 chaperone/DNA topoisomerase II/histidine kinase"/>
    <property type="match status" value="1"/>
</dbReference>
<dbReference type="Gene3D" id="3.30.565.10">
    <property type="entry name" value="Histidine kinase-like ATPase, C-terminal domain"/>
    <property type="match status" value="1"/>
</dbReference>
<proteinExistence type="predicted"/>
<geneLocation type="plasmid" evidence="1 2">
    <name>pJFP838A</name>
</geneLocation>
<sequence>MKIKSDTKGKIKKIIKGNVFDKKTFISELFQNSIRANSKEIHINLYDNLFSFEDNGVGLKKADDLLTFDTSSWETTNEGFGIGFWSVLSIPNIETISISSLKKRIYIDIDKMLCDLSVDYKEVESPINGFKVVLKSDYFKNDFEDIVKTIKNIGRFMVADVFFNGELIEKKEIFEEYAPKRYDFSKEYSNKLFSARFFIDKDLYKSYMFYENRFVCRAFPDYGMSFIVKFKDSSITLKEPDRKSVVEDEKYDIFIEKLYGLKKQFLRDYIKNCSENNIDFSDNCKLISEYLEVKDYKRFLTISEKEAKITGLDALKSDNSDKPLTKERILSVLNCPGEDGIWSCTKSELISDEDYFDDSISNVTKCTLDKIDSNTKKVIINGDLYEKKTLNSNSYENEVTEKASSGVITIEKYLGSKKVFWVSANEVDKFNTEIALAEYYGIEVIKSKNVLYDKFFESKGLPEISEIRDILKFEHKFDNLGSKNNKESNFLLLLDAVRIKYNLKENVFNLADISCVVNYKQDGEYKKIKTLKNTTKKIEVYGCKFRDEIILDRKAISLKDFNLNISPQNYKLGVHEYRCIMNVVDTLAHELAHYIYNTSDNTNNHFKIENRLRKEIIDMYLNLK</sequence>
<dbReference type="AlphaFoldDB" id="A0A140GS39"/>
<protein>
    <submittedName>
        <fullName evidence="1">Uncharacterized protein</fullName>
    </submittedName>
</protein>
<accession>A0A140GS39</accession>
<evidence type="ECO:0000313" key="2">
    <source>
        <dbReference type="Proteomes" id="UP000070260"/>
    </source>
</evidence>
<organism evidence="1 2">
    <name type="scientific">Clostridium perfringens</name>
    <dbReference type="NCBI Taxonomy" id="1502"/>
    <lineage>
        <taxon>Bacteria</taxon>
        <taxon>Bacillati</taxon>
        <taxon>Bacillota</taxon>
        <taxon>Clostridia</taxon>
        <taxon>Eubacteriales</taxon>
        <taxon>Clostridiaceae</taxon>
        <taxon>Clostridium</taxon>
    </lineage>
</organism>
<dbReference type="RefSeq" id="WP_061429925.1">
    <property type="nucleotide sequence ID" value="NZ_CATNZX010000001.1"/>
</dbReference>
<reference evidence="1 2" key="1">
    <citation type="journal article" date="2016" name="PLoS ONE">
        <title>Plasmid Characterization and Chromosome Analysis of Two netF+ Clostridium perfringens Isolates Associated with Foal and Canine Necrotizing Enteritis.</title>
        <authorList>
            <person name="Mehdizadeh Gohari I."/>
            <person name="Kropinski A.M."/>
            <person name="Weese S.J."/>
            <person name="Parreira V.R."/>
            <person name="Whitehead A.E."/>
            <person name="Boerlin P."/>
            <person name="Prescott J.F."/>
        </authorList>
    </citation>
    <scope>NUCLEOTIDE SEQUENCE [LARGE SCALE GENOMIC DNA]</scope>
    <source>
        <strain evidence="1 2">JP838</strain>
        <plasmid evidence="2">Plasmid pJFP838A</plasmid>
    </source>
</reference>
<dbReference type="PATRIC" id="fig|1502.177.peg.3643"/>
<dbReference type="EMBL" id="CP013615">
    <property type="protein sequence ID" value="AMN31348.1"/>
    <property type="molecule type" value="Genomic_DNA"/>
</dbReference>
<gene>
    <name evidence="1" type="ORF">JFP838_pA0432</name>
</gene>
<keyword evidence="1" id="KW-0614">Plasmid</keyword>
<dbReference type="InterPro" id="IPR036890">
    <property type="entry name" value="HATPase_C_sf"/>
</dbReference>